<proteinExistence type="predicted"/>
<sequence length="207" mass="23879">MKQKGFTLIELLVSIILVSYMLTLASVALRNMLLSWEKLAVSYPVEVLGFHRLQSVIQSLIPYTTQHADIYGNRRDTIAFFMDRKKTSCSFITGSPLKGPGPALITIYREGAELMIAETPLYANNTDYNNPEENKSTFRMSLVNHVAEIQFSYQDREWVRPDFEYPYPASIRLHIQFEDDTNSEYIFSVRSDFPEKLQLMQKMGQDA</sequence>
<keyword evidence="1" id="KW-0812">Transmembrane</keyword>
<dbReference type="Proteomes" id="UP000717534">
    <property type="component" value="Unassembled WGS sequence"/>
</dbReference>
<reference evidence="2 3" key="1">
    <citation type="submission" date="2021-02" db="EMBL/GenBank/DDBJ databases">
        <title>Activity-based single-cell genomes from oceanic crustal fluid captures similar information to metagenomic and metatranscriptomic surveys with orders of magnitude less sampling.</title>
        <authorList>
            <person name="D'Angelo T.S."/>
            <person name="Orcutt B.N."/>
        </authorList>
    </citation>
    <scope>NUCLEOTIDE SEQUENCE [LARGE SCALE GENOMIC DNA]</scope>
    <source>
        <strain evidence="2">AH-315-G02</strain>
    </source>
</reference>
<accession>A0ABS3AUE5</accession>
<keyword evidence="3" id="KW-1185">Reference proteome</keyword>
<dbReference type="Pfam" id="PF07963">
    <property type="entry name" value="N_methyl"/>
    <property type="match status" value="1"/>
</dbReference>
<dbReference type="EMBL" id="JAFITO010000041">
    <property type="protein sequence ID" value="MBN4068705.1"/>
    <property type="molecule type" value="Genomic_DNA"/>
</dbReference>
<evidence type="ECO:0000313" key="3">
    <source>
        <dbReference type="Proteomes" id="UP000717534"/>
    </source>
</evidence>
<evidence type="ECO:0000313" key="2">
    <source>
        <dbReference type="EMBL" id="MBN4068705.1"/>
    </source>
</evidence>
<dbReference type="NCBIfam" id="TIGR02532">
    <property type="entry name" value="IV_pilin_GFxxxE"/>
    <property type="match status" value="1"/>
</dbReference>
<protein>
    <submittedName>
        <fullName evidence="2">Type II secretion system protein</fullName>
    </submittedName>
</protein>
<keyword evidence="1" id="KW-1133">Transmembrane helix</keyword>
<dbReference type="InterPro" id="IPR012902">
    <property type="entry name" value="N_methyl_site"/>
</dbReference>
<keyword evidence="1" id="KW-0472">Membrane</keyword>
<organism evidence="2 3">
    <name type="scientific">Desulfotalea psychrophila</name>
    <dbReference type="NCBI Taxonomy" id="84980"/>
    <lineage>
        <taxon>Bacteria</taxon>
        <taxon>Pseudomonadati</taxon>
        <taxon>Thermodesulfobacteriota</taxon>
        <taxon>Desulfobulbia</taxon>
        <taxon>Desulfobulbales</taxon>
        <taxon>Desulfocapsaceae</taxon>
        <taxon>Desulfotalea</taxon>
    </lineage>
</organism>
<feature type="transmembrane region" description="Helical" evidence="1">
    <location>
        <begin position="6"/>
        <end position="29"/>
    </location>
</feature>
<comment type="caution">
    <text evidence="2">The sequence shown here is derived from an EMBL/GenBank/DDBJ whole genome shotgun (WGS) entry which is preliminary data.</text>
</comment>
<gene>
    <name evidence="2" type="ORF">JYU06_04200</name>
</gene>
<evidence type="ECO:0000256" key="1">
    <source>
        <dbReference type="SAM" id="Phobius"/>
    </source>
</evidence>
<name>A0ABS3AUE5_9BACT</name>